<evidence type="ECO:0000256" key="2">
    <source>
        <dbReference type="ARBA" id="ARBA00023125"/>
    </source>
</evidence>
<dbReference type="GO" id="GO:0003677">
    <property type="term" value="F:DNA binding"/>
    <property type="evidence" value="ECO:0007669"/>
    <property type="project" value="UniProtKB-UniRule"/>
</dbReference>
<evidence type="ECO:0000259" key="5">
    <source>
        <dbReference type="PROSITE" id="PS51898"/>
    </source>
</evidence>
<name>A0A0P6S691_9STRE</name>
<gene>
    <name evidence="7" type="ORF">AKK44_08460</name>
</gene>
<dbReference type="PATRIC" id="fig|119224.3.peg.1751"/>
<dbReference type="PROSITE" id="PS51900">
    <property type="entry name" value="CB"/>
    <property type="match status" value="1"/>
</dbReference>
<dbReference type="InterPro" id="IPR010998">
    <property type="entry name" value="Integrase_recombinase_N"/>
</dbReference>
<protein>
    <submittedName>
        <fullName evidence="7">Integrase</fullName>
    </submittedName>
</protein>
<dbReference type="Gene3D" id="1.10.150.130">
    <property type="match status" value="1"/>
</dbReference>
<evidence type="ECO:0000259" key="6">
    <source>
        <dbReference type="PROSITE" id="PS51900"/>
    </source>
</evidence>
<dbReference type="Pfam" id="PF00589">
    <property type="entry name" value="Phage_integrase"/>
    <property type="match status" value="1"/>
</dbReference>
<dbReference type="AlphaFoldDB" id="A0A0P6S691"/>
<dbReference type="InterPro" id="IPR044068">
    <property type="entry name" value="CB"/>
</dbReference>
<keyword evidence="3" id="KW-0233">DNA recombination</keyword>
<dbReference type="Pfam" id="PF13102">
    <property type="entry name" value="Phage_int_SAM_5"/>
    <property type="match status" value="1"/>
</dbReference>
<dbReference type="InterPro" id="IPR050090">
    <property type="entry name" value="Tyrosine_recombinase_XerCD"/>
</dbReference>
<dbReference type="EMBL" id="LHQM01000078">
    <property type="protein sequence ID" value="KPJ21713.1"/>
    <property type="molecule type" value="Genomic_DNA"/>
</dbReference>
<accession>A0A0P6S691</accession>
<evidence type="ECO:0000256" key="4">
    <source>
        <dbReference type="PROSITE-ProRule" id="PRU01248"/>
    </source>
</evidence>
<dbReference type="GO" id="GO:0006310">
    <property type="term" value="P:DNA recombination"/>
    <property type="evidence" value="ECO:0007669"/>
    <property type="project" value="UniProtKB-KW"/>
</dbReference>
<feature type="domain" description="Tyr recombinase" evidence="5">
    <location>
        <begin position="165"/>
        <end position="367"/>
    </location>
</feature>
<proteinExistence type="inferred from homology"/>
<keyword evidence="2 4" id="KW-0238">DNA-binding</keyword>
<dbReference type="Proteomes" id="UP000049578">
    <property type="component" value="Unassembled WGS sequence"/>
</dbReference>
<evidence type="ECO:0000313" key="8">
    <source>
        <dbReference type="Proteomes" id="UP000049578"/>
    </source>
</evidence>
<keyword evidence="8" id="KW-1185">Reference proteome</keyword>
<comment type="caution">
    <text evidence="7">The sequence shown here is derived from an EMBL/GenBank/DDBJ whole genome shotgun (WGS) entry which is preliminary data.</text>
</comment>
<dbReference type="PANTHER" id="PTHR30349">
    <property type="entry name" value="PHAGE INTEGRASE-RELATED"/>
    <property type="match status" value="1"/>
</dbReference>
<dbReference type="SUPFAM" id="SSF56349">
    <property type="entry name" value="DNA breaking-rejoining enzymes"/>
    <property type="match status" value="1"/>
</dbReference>
<dbReference type="InterPro" id="IPR013762">
    <property type="entry name" value="Integrase-like_cat_sf"/>
</dbReference>
<organism evidence="7 8">
    <name type="scientific">Streptococcus phocae</name>
    <dbReference type="NCBI Taxonomy" id="119224"/>
    <lineage>
        <taxon>Bacteria</taxon>
        <taxon>Bacillati</taxon>
        <taxon>Bacillota</taxon>
        <taxon>Bacilli</taxon>
        <taxon>Lactobacillales</taxon>
        <taxon>Streptococcaceae</taxon>
        <taxon>Streptococcus</taxon>
    </lineage>
</organism>
<dbReference type="RefSeq" id="WP_054279302.1">
    <property type="nucleotide sequence ID" value="NZ_LHQM01000078.1"/>
</dbReference>
<feature type="domain" description="Core-binding (CB)" evidence="6">
    <location>
        <begin position="63"/>
        <end position="144"/>
    </location>
</feature>
<evidence type="ECO:0000256" key="3">
    <source>
        <dbReference type="ARBA" id="ARBA00023172"/>
    </source>
</evidence>
<dbReference type="InterPro" id="IPR011010">
    <property type="entry name" value="DNA_brk_join_enz"/>
</dbReference>
<sequence>MWVEALENGKYRFAERYKDPYTEKNKKISIVLESNSRQSQNKAMRLLNQMIDERLSVKNYDYLTFGKLVDEWKESHSKTVKARTMHVYKNPIKKIQDFIKEDVLVKNIDVKLLQAFVDSLKGKYADNTINLTLQPLNMILEYAVRLDYISSNPFQKVVVPKRKKANKKELQEKYMQSDKFRNIITEMRTYEASSHIANFTEVIYLTGMRPGELLALRWCDIDFETKKIRIQHTLDYSVNGHARAAIGSAKTDGSERTIDAPDKVIDMFIEELNYQRLERLENEFVFVSRNGNHLSINTINRRIKKATEKLYGFTVTSHTFRHAHVTLLAEMGIPLKAIMDRVGHADVNTTIKIYTHTTEKMGKELLQKLNALDKI</sequence>
<dbReference type="GO" id="GO:0015074">
    <property type="term" value="P:DNA integration"/>
    <property type="evidence" value="ECO:0007669"/>
    <property type="project" value="InterPro"/>
</dbReference>
<reference evidence="7 8" key="1">
    <citation type="submission" date="2015-08" db="EMBL/GenBank/DDBJ databases">
        <title>Genome sequence of Streptococcus phocae subsp. phocae ATCC 51973T isolated from liver specimen obtained from seal.</title>
        <authorList>
            <person name="Avendano-Herrera R."/>
        </authorList>
    </citation>
    <scope>NUCLEOTIDE SEQUENCE [LARGE SCALE GENOMIC DNA]</scope>
    <source>
        <strain evidence="7 8">ATCC 51973</strain>
    </source>
</reference>
<dbReference type="InterPro" id="IPR002104">
    <property type="entry name" value="Integrase_catalytic"/>
</dbReference>
<evidence type="ECO:0000313" key="7">
    <source>
        <dbReference type="EMBL" id="KPJ21713.1"/>
    </source>
</evidence>
<dbReference type="InterPro" id="IPR025269">
    <property type="entry name" value="SAM-like_dom"/>
</dbReference>
<evidence type="ECO:0000256" key="1">
    <source>
        <dbReference type="ARBA" id="ARBA00008857"/>
    </source>
</evidence>
<dbReference type="PANTHER" id="PTHR30349:SF64">
    <property type="entry name" value="PROPHAGE INTEGRASE INTD-RELATED"/>
    <property type="match status" value="1"/>
</dbReference>
<dbReference type="Gene3D" id="1.10.443.10">
    <property type="entry name" value="Intergrase catalytic core"/>
    <property type="match status" value="1"/>
</dbReference>
<dbReference type="PROSITE" id="PS51898">
    <property type="entry name" value="TYR_RECOMBINASE"/>
    <property type="match status" value="1"/>
</dbReference>
<dbReference type="CDD" id="cd01189">
    <property type="entry name" value="INT_ICEBs1_C_like"/>
    <property type="match status" value="1"/>
</dbReference>
<comment type="similarity">
    <text evidence="1">Belongs to the 'phage' integrase family.</text>
</comment>
<dbReference type="STRING" id="119224.AKK44_08460"/>